<evidence type="ECO:0000259" key="2">
    <source>
        <dbReference type="Pfam" id="PF07539"/>
    </source>
</evidence>
<sequence length="2580" mass="290487">MAAMSRGPAARVRPTKNPKGGTPSSRRHHFESFSQRIARLKIEPVRRGRSTILDNAELETAFSYFRTSLNEWKELNTSEAFTTFARQVAPLCESLPQIVHHSERILNLLVGYIEKGDVWSEEPLLSLLAHFAHDLGAQFERHFERVVRAVSQLAAKHEAFEVIEWSFTCLAWLFKYLSRLLVPDLRSVFDLMAPLLGKDHQKVFVTRFAAESLSFLVRKAGAAYHRDTTPLKLVLQHMSSQLKELQGGGKDYEFRHGLMSLFTDSMKGVQRGLHSSAVAILQEMLAQTYDDAYSALRTPPLEPVLMGTVISIIHHTDAEAFKPLFACIVEQIRSASSDPAHVGLSSRLLFTVCGVRKGSRISDWTPALEVLGLLIDTFQTSSGADSADKQDLLTACAIIFQYCSLDTAIPHVQLLEKLTSGLWEPTFLGFCNLFAEIGSERFKTLLLPYFKNSELCLILPDLHHLEALPHSPLHVAATWHESFVSQFRRLSNSGASEEDEEWLASTLNAYLEASQILDIPSNVKDEVLTSLSASLERVLRDDSSRQLRPLDVFFAGNGFHYLMRETKSQINIPAIWDKLCKASASYGSLLSFWQAVLLLAEQNQSILDMSGPHKEVFHHAVTQCLESPSHDMRLVGLGILEKIAAGSPESQNALATALLIEQTPFNMENARSVSMRIRQLAKMYPAVKHEEWVGGAIPTFCFGLLHVRLAQVWDDACSALKEMSVTKEGEAHISRIAFDWITLGADDRALDSSHLEDAKSPPRRATEFECTNVMQLERKIAKTWTSSDHLQERLKAHFDREHAQLPFIAPFSRTQALRLLNDIPKLAEKRSRLLVPVLLNWVAQQPLNEGVEDEDSDLDNNANTQARWARKDQKSLLSIVSKFNNPKVLFKSAEVYEALLVLLGNGDVEIQKAALRGLLAWKDAAIVRYQENLFNLLDDARFREEVSVFMDVSDEESHLREEHRDHLLPIILRLLYGKIVSGKRGQEAKRKAVFIALTRFSHDAIRQFLSIAFGPLDGLSVVQDSRINERLFEINLSNPRKQSDDDPSQDLQLSLMRTIRQRGFHSLNILFESCPEFSWEAYIPVIVEELVTPRLQQFPVESANSVSGLLRLFAAWSRSPRTAPYLVQYESGIIGKIMECLNGTSTKDDVKKFILDEVLRSLILVAAKPDNASVEELVRRNRIHTDILQPHASAILGGIGHLLRKSPSKDLLESGVQTIAEIAPYVVGSAESRSMIEIATFLLKQPSKRVGPQIKPGLLKILHEFIPRCQAGDMDELFDVVFEPVSSLFSTFRERSTRALLCDLIQDLANHSDEVGEVAGLCYDLNSFSHTRLDEPDFDRRSRAFNIVSGSSNGAHTLRQWKPIVYNMLYYIKDNEELSIRVNSSVCLKRFIEASRFDDSFKDFLASALLPGIQNGMRESSELVRLELLTVLASLIKLYPDWSLVSDMHILLGPDDESSFLNNILHIQGHRRLRALRRLASDAPQLQSGNIYHLLLPLLEHFIFNKAEDEAAHNLAGETIRAITGLSQSLEWPQFRSMLKRFIGYLKTKEDMQKTIIRLLTGMMDSLKQAGVAKGYLTCTPASQNGTKEQDGLEHVVVDTPMSSLAKTLPQQQKLTGDFTGNLLPSLTDFLHNKDESTVSLRAPIAVAVTKVLLVLPPQEMEARLPAVLLDICHILKSRSQDGRDMARNTLAEIATLTGPPYLGFILKSLRTALQRGYQLHVLSFTLHHILVQLSSRMQPGDLDYCLSDIVDVVMDDTFGVTGQEKDAEEYISKMREVKSSKSYDSIDILARFTLPTHLVNFVLPVKSLLLERLTAKMVQKIDELLRRIGLGILQNQSVQDREILVFCYELIQDVYSSSSNPDASRAEDPKNRRYLVNMRGAAKSGVRGSISSHIYKITRFSLDILRTVLRKHEELQTPQNIAGFVPIIGDALVQGHEEVQVSAFRLLTTVIKVPLAALDKDCPVYVTEAVRIIKNTISTNTEIAQAALKLVSAILRERPNVEVKERDLAFLLKRLIPDLDEPDRQGVTFGFLKAIMNRKIIITEVYEVMDRVAAMMVTNHTRSARDLARSSYFHFLMEYPQAKNRFTKQLEFLIRNLRYDHVEGRQSVMEALNLILNKVGDEVLQDVLGMMFIPLINSMVNDDSSDCRTMAGTLVKRLFERADAQRSKNFTSDLRSWLLQDDDPGLRRLGVQCWGLYFEVAEAKPKELAFVLEQLQATVEEGLGRRDEDDWELIYYSLTVFSKLCKTASDATLSTNRAGFWTAIESCVSYPHGWVKLTAAKLVGTFFAHLASSNAESGLGAFPLEGSNGLEMSEESMIRLTNAFLKNLSIPGVTEELCTQSVRNLAFLARCLASNGVKWDWHKVDDNEEEVEDGAIGEPQTTSNGDAASSDEEWGGFSPAPENRERKSKPEPPTAIHRLMTRLSGLIRRETKIMKLSSLWPKSTVMTLLESLTSKLPTDAITSSLPHLLTTLSTLVDPATTIPRSTDSAFNDTYKSLIDKAREVMDTLQKRLGTSQYLAYMEDVQKGVRQRREERRTKRKVEAITMPEKYGKEKKRRHDVARQRKKEKSAASRGQRRGW</sequence>
<organism evidence="4 5">
    <name type="scientific">Lophiostoma macrostomum CBS 122681</name>
    <dbReference type="NCBI Taxonomy" id="1314788"/>
    <lineage>
        <taxon>Eukaryota</taxon>
        <taxon>Fungi</taxon>
        <taxon>Dikarya</taxon>
        <taxon>Ascomycota</taxon>
        <taxon>Pezizomycotina</taxon>
        <taxon>Dothideomycetes</taxon>
        <taxon>Pleosporomycetidae</taxon>
        <taxon>Pleosporales</taxon>
        <taxon>Lophiostomataceae</taxon>
        <taxon>Lophiostoma</taxon>
    </lineage>
</organism>
<feature type="region of interest" description="Disordered" evidence="1">
    <location>
        <begin position="2530"/>
        <end position="2580"/>
    </location>
</feature>
<dbReference type="Proteomes" id="UP000799324">
    <property type="component" value="Unassembled WGS sequence"/>
</dbReference>
<feature type="domain" description="U3 small nucleolar RNA-associated protein 20 N-terminal" evidence="2">
    <location>
        <begin position="1042"/>
        <end position="1421"/>
    </location>
</feature>
<proteinExistence type="predicted"/>
<evidence type="ECO:0000256" key="1">
    <source>
        <dbReference type="SAM" id="MobiDB-lite"/>
    </source>
</evidence>
<feature type="region of interest" description="Disordered" evidence="1">
    <location>
        <begin position="1"/>
        <end position="28"/>
    </location>
</feature>
<feature type="region of interest" description="Disordered" evidence="1">
    <location>
        <begin position="2369"/>
        <end position="2417"/>
    </location>
</feature>
<dbReference type="InterPro" id="IPR016024">
    <property type="entry name" value="ARM-type_fold"/>
</dbReference>
<accession>A0A6A6T0W9</accession>
<evidence type="ECO:0000313" key="5">
    <source>
        <dbReference type="Proteomes" id="UP000799324"/>
    </source>
</evidence>
<dbReference type="Pfam" id="PF07539">
    <property type="entry name" value="UTP20_N"/>
    <property type="match status" value="1"/>
</dbReference>
<name>A0A6A6T0W9_9PLEO</name>
<evidence type="ECO:0000259" key="3">
    <source>
        <dbReference type="Pfam" id="PF20416"/>
    </source>
</evidence>
<dbReference type="InterPro" id="IPR052575">
    <property type="entry name" value="SSU_processome_comp_20"/>
</dbReference>
<dbReference type="GO" id="GO:0030686">
    <property type="term" value="C:90S preribosome"/>
    <property type="evidence" value="ECO:0007669"/>
    <property type="project" value="TreeGrafter"/>
</dbReference>
<feature type="compositionally biased region" description="Basic residues" evidence="1">
    <location>
        <begin position="2553"/>
        <end position="2568"/>
    </location>
</feature>
<evidence type="ECO:0000313" key="4">
    <source>
        <dbReference type="EMBL" id="KAF2653410.1"/>
    </source>
</evidence>
<dbReference type="Pfam" id="PF20416">
    <property type="entry name" value="UTP20"/>
    <property type="match status" value="1"/>
</dbReference>
<dbReference type="PANTHER" id="PTHR17695">
    <property type="entry name" value="SMALL SUBUNIT PROCESSOME COMPONENT 20 HOMOLOG"/>
    <property type="match status" value="1"/>
</dbReference>
<dbReference type="SUPFAM" id="SSF48371">
    <property type="entry name" value="ARM repeat"/>
    <property type="match status" value="3"/>
</dbReference>
<protein>
    <recommendedName>
        <fullName evidence="6">HEAT repeat protein-like protein</fullName>
    </recommendedName>
</protein>
<dbReference type="InterPro" id="IPR011430">
    <property type="entry name" value="UTP20_N"/>
</dbReference>
<dbReference type="EMBL" id="MU004381">
    <property type="protein sequence ID" value="KAF2653410.1"/>
    <property type="molecule type" value="Genomic_DNA"/>
</dbReference>
<keyword evidence="5" id="KW-1185">Reference proteome</keyword>
<feature type="compositionally biased region" description="Basic and acidic residues" evidence="1">
    <location>
        <begin position="2530"/>
        <end position="2543"/>
    </location>
</feature>
<dbReference type="PANTHER" id="PTHR17695:SF11">
    <property type="entry name" value="SMALL SUBUNIT PROCESSOME COMPONENT 20 HOMOLOG"/>
    <property type="match status" value="1"/>
</dbReference>
<dbReference type="GO" id="GO:0032040">
    <property type="term" value="C:small-subunit processome"/>
    <property type="evidence" value="ECO:0007669"/>
    <property type="project" value="TreeGrafter"/>
</dbReference>
<reference evidence="4" key="1">
    <citation type="journal article" date="2020" name="Stud. Mycol.">
        <title>101 Dothideomycetes genomes: a test case for predicting lifestyles and emergence of pathogens.</title>
        <authorList>
            <person name="Haridas S."/>
            <person name="Albert R."/>
            <person name="Binder M."/>
            <person name="Bloem J."/>
            <person name="Labutti K."/>
            <person name="Salamov A."/>
            <person name="Andreopoulos B."/>
            <person name="Baker S."/>
            <person name="Barry K."/>
            <person name="Bills G."/>
            <person name="Bluhm B."/>
            <person name="Cannon C."/>
            <person name="Castanera R."/>
            <person name="Culley D."/>
            <person name="Daum C."/>
            <person name="Ezra D."/>
            <person name="Gonzalez J."/>
            <person name="Henrissat B."/>
            <person name="Kuo A."/>
            <person name="Liang C."/>
            <person name="Lipzen A."/>
            <person name="Lutzoni F."/>
            <person name="Magnuson J."/>
            <person name="Mondo S."/>
            <person name="Nolan M."/>
            <person name="Ohm R."/>
            <person name="Pangilinan J."/>
            <person name="Park H.-J."/>
            <person name="Ramirez L."/>
            <person name="Alfaro M."/>
            <person name="Sun H."/>
            <person name="Tritt A."/>
            <person name="Yoshinaga Y."/>
            <person name="Zwiers L.-H."/>
            <person name="Turgeon B."/>
            <person name="Goodwin S."/>
            <person name="Spatafora J."/>
            <person name="Crous P."/>
            <person name="Grigoriev I."/>
        </authorList>
    </citation>
    <scope>NUCLEOTIDE SEQUENCE</scope>
    <source>
        <strain evidence="4">CBS 122681</strain>
    </source>
</reference>
<dbReference type="Gene3D" id="1.25.10.10">
    <property type="entry name" value="Leucine-rich Repeat Variant"/>
    <property type="match status" value="4"/>
</dbReference>
<gene>
    <name evidence="4" type="ORF">K491DRAFT_751402</name>
</gene>
<dbReference type="OrthoDB" id="360653at2759"/>
<evidence type="ECO:0008006" key="6">
    <source>
        <dbReference type="Google" id="ProtNLM"/>
    </source>
</evidence>
<feature type="domain" description="U3 small nucleolar RNA-associated protein 20" evidence="3">
    <location>
        <begin position="1634"/>
        <end position="1852"/>
    </location>
</feature>
<dbReference type="InterPro" id="IPR046523">
    <property type="entry name" value="UTP20_dom"/>
</dbReference>
<dbReference type="InterPro" id="IPR011989">
    <property type="entry name" value="ARM-like"/>
</dbReference>